<dbReference type="InterPro" id="IPR010982">
    <property type="entry name" value="Lambda_DNA-bd_dom_sf"/>
</dbReference>
<reference evidence="3 4" key="1">
    <citation type="submission" date="2018-11" db="EMBL/GenBank/DDBJ databases">
        <title>Saccharopolyspora rhizosphaerae sp. nov., an actinomycete isolated from rhizosphere soil in Thailand.</title>
        <authorList>
            <person name="Intra B."/>
            <person name="Euanorasetr J."/>
            <person name="Take A."/>
            <person name="Inahashi Y."/>
            <person name="Mori M."/>
            <person name="Panbangred W."/>
            <person name="Matsumoto A."/>
        </authorList>
    </citation>
    <scope>NUCLEOTIDE SEQUENCE [LARGE SCALE GENOMIC DNA]</scope>
    <source>
        <strain evidence="3 4">H219</strain>
    </source>
</reference>
<name>A0A3R8Q2E8_9PSEU</name>
<comment type="caution">
    <text evidence="3">The sequence shown here is derived from an EMBL/GenBank/DDBJ whole genome shotgun (WGS) entry which is preliminary data.</text>
</comment>
<keyword evidence="4" id="KW-1185">Reference proteome</keyword>
<feature type="domain" description="HTH cro/C1-type" evidence="2">
    <location>
        <begin position="53"/>
        <end position="89"/>
    </location>
</feature>
<evidence type="ECO:0000256" key="1">
    <source>
        <dbReference type="SAM" id="MobiDB-lite"/>
    </source>
</evidence>
<dbReference type="OrthoDB" id="2679623at2"/>
<dbReference type="Gene3D" id="1.10.260.40">
    <property type="entry name" value="lambda repressor-like DNA-binding domains"/>
    <property type="match status" value="1"/>
</dbReference>
<dbReference type="PROSITE" id="PS50943">
    <property type="entry name" value="HTH_CROC1"/>
    <property type="match status" value="1"/>
</dbReference>
<protein>
    <recommendedName>
        <fullName evidence="2">HTH cro/C1-type domain-containing protein</fullName>
    </recommendedName>
</protein>
<accession>A0A3R8Q2E8</accession>
<dbReference type="AlphaFoldDB" id="A0A3R8Q2E8"/>
<dbReference type="EMBL" id="RSAA01000010">
    <property type="protein sequence ID" value="RRO17048.1"/>
    <property type="molecule type" value="Genomic_DNA"/>
</dbReference>
<dbReference type="GO" id="GO:0003677">
    <property type="term" value="F:DNA binding"/>
    <property type="evidence" value="ECO:0007669"/>
    <property type="project" value="InterPro"/>
</dbReference>
<feature type="region of interest" description="Disordered" evidence="1">
    <location>
        <begin position="1"/>
        <end position="22"/>
    </location>
</feature>
<proteinExistence type="predicted"/>
<organism evidence="3 4">
    <name type="scientific">Saccharopolyspora rhizosphaerae</name>
    <dbReference type="NCBI Taxonomy" id="2492662"/>
    <lineage>
        <taxon>Bacteria</taxon>
        <taxon>Bacillati</taxon>
        <taxon>Actinomycetota</taxon>
        <taxon>Actinomycetes</taxon>
        <taxon>Pseudonocardiales</taxon>
        <taxon>Pseudonocardiaceae</taxon>
        <taxon>Saccharopolyspora</taxon>
    </lineage>
</organism>
<feature type="compositionally biased region" description="Basic and acidic residues" evidence="1">
    <location>
        <begin position="120"/>
        <end position="135"/>
    </location>
</feature>
<dbReference type="RefSeq" id="WP_125090374.1">
    <property type="nucleotide sequence ID" value="NZ_RSAA01000010.1"/>
</dbReference>
<dbReference type="Proteomes" id="UP000274515">
    <property type="component" value="Unassembled WGS sequence"/>
</dbReference>
<evidence type="ECO:0000259" key="2">
    <source>
        <dbReference type="PROSITE" id="PS50943"/>
    </source>
</evidence>
<evidence type="ECO:0000313" key="4">
    <source>
        <dbReference type="Proteomes" id="UP000274515"/>
    </source>
</evidence>
<feature type="region of interest" description="Disordered" evidence="1">
    <location>
        <begin position="120"/>
        <end position="150"/>
    </location>
</feature>
<evidence type="ECO:0000313" key="3">
    <source>
        <dbReference type="EMBL" id="RRO17048.1"/>
    </source>
</evidence>
<dbReference type="InterPro" id="IPR001387">
    <property type="entry name" value="Cro/C1-type_HTH"/>
</dbReference>
<gene>
    <name evidence="3" type="ORF">EIL87_12300</name>
</gene>
<sequence>MPKESGRTPSTTPPKTVGERLNRLFDVQRPPESPDRVFTNREVVNACKEAGRDLSESHLSELRRGVKTNPTLRTLEAIAWFFDVRTGYFTDPAVAAEVEAELADREQELHAKLDAERAAQQELRTASEELQRAMRESGVAKVGHRGATNVTAARERARMMRALAEALRSDDESEDVDD</sequence>